<reference evidence="1 2" key="1">
    <citation type="submission" date="2015-04" db="EMBL/GenBank/DDBJ databases">
        <title>Microcin producing Clostridium sp. JC272T.</title>
        <authorList>
            <person name="Jyothsna T."/>
            <person name="Sasikala C."/>
            <person name="Ramana C."/>
        </authorList>
    </citation>
    <scope>NUCLEOTIDE SEQUENCE [LARGE SCALE GENOMIC DNA]</scope>
    <source>
        <strain evidence="1 2">JC272</strain>
    </source>
</reference>
<comment type="caution">
    <text evidence="1">The sequence shown here is derived from an EMBL/GenBank/DDBJ whole genome shotgun (WGS) entry which is preliminary data.</text>
</comment>
<name>A0A0M3DGD2_9FIRM</name>
<dbReference type="Proteomes" id="UP000034407">
    <property type="component" value="Unassembled WGS sequence"/>
</dbReference>
<proteinExistence type="predicted"/>
<keyword evidence="2" id="KW-1185">Reference proteome</keyword>
<accession>A0A0M3DGD2</accession>
<protein>
    <recommendedName>
        <fullName evidence="3">DUF4358 domain-containing protein</fullName>
    </recommendedName>
</protein>
<dbReference type="Pfam" id="PF14270">
    <property type="entry name" value="DUF4358"/>
    <property type="match status" value="1"/>
</dbReference>
<dbReference type="InterPro" id="IPR025648">
    <property type="entry name" value="DUF4358"/>
</dbReference>
<evidence type="ECO:0000313" key="1">
    <source>
        <dbReference type="EMBL" id="KKY01186.1"/>
    </source>
</evidence>
<dbReference type="PATRIC" id="fig|1629550.3.peg.1486"/>
<evidence type="ECO:0008006" key="3">
    <source>
        <dbReference type="Google" id="ProtNLM"/>
    </source>
</evidence>
<sequence>MFIVSGCGINNDKSARSITEDISKTVNLNNMEKSDSKSLRRFFGLNSSEFEDFSIYIPKSTMDVEEMLVIKVKDKGQIQGIEDAIDSRVNKQIESFSGYGPKQVALLQDYEVKDKGNFVFYAVSKDLDKLTDSFKESIKN</sequence>
<organism evidence="1 2">
    <name type="scientific">Paraclostridium benzoelyticum</name>
    <dbReference type="NCBI Taxonomy" id="1629550"/>
    <lineage>
        <taxon>Bacteria</taxon>
        <taxon>Bacillati</taxon>
        <taxon>Bacillota</taxon>
        <taxon>Clostridia</taxon>
        <taxon>Peptostreptococcales</taxon>
        <taxon>Peptostreptococcaceae</taxon>
        <taxon>Paraclostridium</taxon>
    </lineage>
</organism>
<gene>
    <name evidence="1" type="ORF">VN21_10185</name>
</gene>
<dbReference type="EMBL" id="LBBT01000212">
    <property type="protein sequence ID" value="KKY01186.1"/>
    <property type="molecule type" value="Genomic_DNA"/>
</dbReference>
<evidence type="ECO:0000313" key="2">
    <source>
        <dbReference type="Proteomes" id="UP000034407"/>
    </source>
</evidence>
<dbReference type="AlphaFoldDB" id="A0A0M3DGD2"/>